<dbReference type="RefSeq" id="WP_132315775.1">
    <property type="nucleotide sequence ID" value="NZ_FWZT01000003.1"/>
</dbReference>
<evidence type="ECO:0008006" key="4">
    <source>
        <dbReference type="Google" id="ProtNLM"/>
    </source>
</evidence>
<accession>A0A1Y6BC08</accession>
<dbReference type="EMBL" id="FWZT01000003">
    <property type="protein sequence ID" value="SMF03255.1"/>
    <property type="molecule type" value="Genomic_DNA"/>
</dbReference>
<protein>
    <recommendedName>
        <fullName evidence="4">Outer membrane protein beta-barrel domain-containing protein</fullName>
    </recommendedName>
</protein>
<dbReference type="OrthoDB" id="10002235at2"/>
<dbReference type="Proteomes" id="UP000192907">
    <property type="component" value="Unassembled WGS sequence"/>
</dbReference>
<sequence length="231" mass="25720">MKTTVLIASLALLLTSTAEARKKRKRSGKRKPKISAKWSPIISTGVPHPVDIGVGKIKPKGVSHLLTLGTFDANLGGKGKVKNLKADLNHLEYKFRHEPFWEHPVYWEIGFGYQQILISGEQEIDLSNEGTKVPVPIDAAIDIKSLYTAIHFGMVFYRRGGFYNGFGFGYQIPFYSQADIDASFTGDGVIDDAIRSTSSYQEVENDLEELGVKAGKYGLPYLQIIELGYRF</sequence>
<keyword evidence="1" id="KW-0732">Signal</keyword>
<keyword evidence="3" id="KW-1185">Reference proteome</keyword>
<gene>
    <name evidence="2" type="ORF">SAMN06296036_103327</name>
</gene>
<feature type="signal peptide" evidence="1">
    <location>
        <begin position="1"/>
        <end position="20"/>
    </location>
</feature>
<organism evidence="2 3">
    <name type="scientific">Pseudobacteriovorax antillogorgiicola</name>
    <dbReference type="NCBI Taxonomy" id="1513793"/>
    <lineage>
        <taxon>Bacteria</taxon>
        <taxon>Pseudomonadati</taxon>
        <taxon>Bdellovibrionota</taxon>
        <taxon>Oligoflexia</taxon>
        <taxon>Oligoflexales</taxon>
        <taxon>Pseudobacteriovoracaceae</taxon>
        <taxon>Pseudobacteriovorax</taxon>
    </lineage>
</organism>
<dbReference type="STRING" id="1513793.SAMN06296036_103327"/>
<name>A0A1Y6BC08_9BACT</name>
<reference evidence="3" key="1">
    <citation type="submission" date="2017-04" db="EMBL/GenBank/DDBJ databases">
        <authorList>
            <person name="Varghese N."/>
            <person name="Submissions S."/>
        </authorList>
    </citation>
    <scope>NUCLEOTIDE SEQUENCE [LARGE SCALE GENOMIC DNA]</scope>
    <source>
        <strain evidence="3">RKEM611</strain>
    </source>
</reference>
<dbReference type="AlphaFoldDB" id="A0A1Y6BC08"/>
<evidence type="ECO:0000313" key="2">
    <source>
        <dbReference type="EMBL" id="SMF03255.1"/>
    </source>
</evidence>
<proteinExistence type="predicted"/>
<evidence type="ECO:0000313" key="3">
    <source>
        <dbReference type="Proteomes" id="UP000192907"/>
    </source>
</evidence>
<evidence type="ECO:0000256" key="1">
    <source>
        <dbReference type="SAM" id="SignalP"/>
    </source>
</evidence>
<feature type="chain" id="PRO_5012350919" description="Outer membrane protein beta-barrel domain-containing protein" evidence="1">
    <location>
        <begin position="21"/>
        <end position="231"/>
    </location>
</feature>